<evidence type="ECO:0000313" key="1">
    <source>
        <dbReference type="EMBL" id="THU80529.1"/>
    </source>
</evidence>
<dbReference type="Proteomes" id="UP000297245">
    <property type="component" value="Unassembled WGS sequence"/>
</dbReference>
<accession>A0A4S8KX25</accession>
<protein>
    <recommendedName>
        <fullName evidence="3">HNH nuclease domain-containing protein</fullName>
    </recommendedName>
</protein>
<gene>
    <name evidence="1" type="ORF">K435DRAFT_831981</name>
</gene>
<proteinExistence type="predicted"/>
<dbReference type="EMBL" id="ML179895">
    <property type="protein sequence ID" value="THU80529.1"/>
    <property type="molecule type" value="Genomic_DNA"/>
</dbReference>
<name>A0A4S8KX25_DENBC</name>
<keyword evidence="2" id="KW-1185">Reference proteome</keyword>
<reference evidence="1 2" key="1">
    <citation type="journal article" date="2019" name="Nat. Ecol. Evol.">
        <title>Megaphylogeny resolves global patterns of mushroom evolution.</title>
        <authorList>
            <person name="Varga T."/>
            <person name="Krizsan K."/>
            <person name="Foldi C."/>
            <person name="Dima B."/>
            <person name="Sanchez-Garcia M."/>
            <person name="Sanchez-Ramirez S."/>
            <person name="Szollosi G.J."/>
            <person name="Szarkandi J.G."/>
            <person name="Papp V."/>
            <person name="Albert L."/>
            <person name="Andreopoulos W."/>
            <person name="Angelini C."/>
            <person name="Antonin V."/>
            <person name="Barry K.W."/>
            <person name="Bougher N.L."/>
            <person name="Buchanan P."/>
            <person name="Buyck B."/>
            <person name="Bense V."/>
            <person name="Catcheside P."/>
            <person name="Chovatia M."/>
            <person name="Cooper J."/>
            <person name="Damon W."/>
            <person name="Desjardin D."/>
            <person name="Finy P."/>
            <person name="Geml J."/>
            <person name="Haridas S."/>
            <person name="Hughes K."/>
            <person name="Justo A."/>
            <person name="Karasinski D."/>
            <person name="Kautmanova I."/>
            <person name="Kiss B."/>
            <person name="Kocsube S."/>
            <person name="Kotiranta H."/>
            <person name="LaButti K.M."/>
            <person name="Lechner B.E."/>
            <person name="Liimatainen K."/>
            <person name="Lipzen A."/>
            <person name="Lukacs Z."/>
            <person name="Mihaltcheva S."/>
            <person name="Morgado L.N."/>
            <person name="Niskanen T."/>
            <person name="Noordeloos M.E."/>
            <person name="Ohm R.A."/>
            <person name="Ortiz-Santana B."/>
            <person name="Ovrebo C."/>
            <person name="Racz N."/>
            <person name="Riley R."/>
            <person name="Savchenko A."/>
            <person name="Shiryaev A."/>
            <person name="Soop K."/>
            <person name="Spirin V."/>
            <person name="Szebenyi C."/>
            <person name="Tomsovsky M."/>
            <person name="Tulloss R.E."/>
            <person name="Uehling J."/>
            <person name="Grigoriev I.V."/>
            <person name="Vagvolgyi C."/>
            <person name="Papp T."/>
            <person name="Martin F.M."/>
            <person name="Miettinen O."/>
            <person name="Hibbett D.S."/>
            <person name="Nagy L.G."/>
        </authorList>
    </citation>
    <scope>NUCLEOTIDE SEQUENCE [LARGE SCALE GENOMIC DNA]</scope>
    <source>
        <strain evidence="1 2">CBS 962.96</strain>
    </source>
</reference>
<organism evidence="1 2">
    <name type="scientific">Dendrothele bispora (strain CBS 962.96)</name>
    <dbReference type="NCBI Taxonomy" id="1314807"/>
    <lineage>
        <taxon>Eukaryota</taxon>
        <taxon>Fungi</taxon>
        <taxon>Dikarya</taxon>
        <taxon>Basidiomycota</taxon>
        <taxon>Agaricomycotina</taxon>
        <taxon>Agaricomycetes</taxon>
        <taxon>Agaricomycetidae</taxon>
        <taxon>Agaricales</taxon>
        <taxon>Agaricales incertae sedis</taxon>
        <taxon>Dendrothele</taxon>
    </lineage>
</organism>
<evidence type="ECO:0000313" key="2">
    <source>
        <dbReference type="Proteomes" id="UP000297245"/>
    </source>
</evidence>
<sequence length="178" mass="20168">MQSEPEVWTDLKNRNWIPTLKMSPEHEPRNGLLIILPSKHIYTSYVSFPKQAFTEPFVFVNYSQRPAFQYFHGKVTALNIGDSYSPFPSLFIIHKMRIISEDVLDHGAAYNSHNRHSQSQIQLALTTTSTRESVDILAATPASPSWKARQAEGTSWNGTTEENVQKYISSIGIEPLSD</sequence>
<dbReference type="OrthoDB" id="2124139at2759"/>
<evidence type="ECO:0008006" key="3">
    <source>
        <dbReference type="Google" id="ProtNLM"/>
    </source>
</evidence>
<dbReference type="AlphaFoldDB" id="A0A4S8KX25"/>